<name>A0ABV8N4E9_9ACTN</name>
<reference evidence="3" key="1">
    <citation type="journal article" date="2019" name="Int. J. Syst. Evol. Microbiol.">
        <title>The Global Catalogue of Microorganisms (GCM) 10K type strain sequencing project: providing services to taxonomists for standard genome sequencing and annotation.</title>
        <authorList>
            <consortium name="The Broad Institute Genomics Platform"/>
            <consortium name="The Broad Institute Genome Sequencing Center for Infectious Disease"/>
            <person name="Wu L."/>
            <person name="Ma J."/>
        </authorList>
    </citation>
    <scope>NUCLEOTIDE SEQUENCE [LARGE SCALE GENOMIC DNA]</scope>
    <source>
        <strain evidence="3">CCM 3243</strain>
    </source>
</reference>
<evidence type="ECO:0000313" key="3">
    <source>
        <dbReference type="Proteomes" id="UP001595871"/>
    </source>
</evidence>
<evidence type="ECO:0000313" key="2">
    <source>
        <dbReference type="EMBL" id="MFC4186910.1"/>
    </source>
</evidence>
<proteinExistence type="predicted"/>
<protein>
    <submittedName>
        <fullName evidence="2">Uncharacterized protein</fullName>
    </submittedName>
</protein>
<comment type="caution">
    <text evidence="2">The sequence shown here is derived from an EMBL/GenBank/DDBJ whole genome shotgun (WGS) entry which is preliminary data.</text>
</comment>
<evidence type="ECO:0000256" key="1">
    <source>
        <dbReference type="SAM" id="MobiDB-lite"/>
    </source>
</evidence>
<dbReference type="Proteomes" id="UP001595871">
    <property type="component" value="Unassembled WGS sequence"/>
</dbReference>
<dbReference type="EMBL" id="JBHSCF010000016">
    <property type="protein sequence ID" value="MFC4186910.1"/>
    <property type="molecule type" value="Genomic_DNA"/>
</dbReference>
<dbReference type="RefSeq" id="WP_200697314.1">
    <property type="nucleotide sequence ID" value="NZ_BAAAYA010000005.1"/>
</dbReference>
<accession>A0ABV8N4E9</accession>
<gene>
    <name evidence="2" type="ORF">ACFO3R_11040</name>
</gene>
<feature type="region of interest" description="Disordered" evidence="1">
    <location>
        <begin position="1"/>
        <end position="31"/>
    </location>
</feature>
<organism evidence="2 3">
    <name type="scientific">Streptomyces flavovirens</name>
    <dbReference type="NCBI Taxonomy" id="52258"/>
    <lineage>
        <taxon>Bacteria</taxon>
        <taxon>Bacillati</taxon>
        <taxon>Actinomycetota</taxon>
        <taxon>Actinomycetes</taxon>
        <taxon>Kitasatosporales</taxon>
        <taxon>Streptomycetaceae</taxon>
        <taxon>Streptomyces</taxon>
    </lineage>
</organism>
<keyword evidence="3" id="KW-1185">Reference proteome</keyword>
<sequence length="52" mass="5711">MAQAPDPQPEEADREADREPDPVTEAAAGEQRRAELLAKVREANKWSAGRPV</sequence>